<name>A0A8D9LY93_BRACM</name>
<evidence type="ECO:0000313" key="3">
    <source>
        <dbReference type="Proteomes" id="UP000694005"/>
    </source>
</evidence>
<feature type="region of interest" description="Disordered" evidence="1">
    <location>
        <begin position="55"/>
        <end position="75"/>
    </location>
</feature>
<sequence>MRELTRGGYTVCNDPLFFKKMINTLQSFRTFLTPNVLSNASRHSISRTQFICLSKSTGDGTSDSDPDPPKPEGDTRRQELLARIAMLQTSKVRLTDFLDERSDYLTKFAEEANAEFAKVGEDAMKDLDEASSRILENIESKMQAFEESAGLNRLEIEENDNKLAEFEEKIVEDRNEGLFFKSFRDKKPVDVEKAREETERIQEVTKVSAGSKSRRNIYLGLIGILVVAISDSFVSSPDWRKVAVLGAILVALLTQFVYEQTLLSEEVDKGKGNKKE</sequence>
<dbReference type="EMBL" id="LS974617">
    <property type="protein sequence ID" value="CAG7890650.1"/>
    <property type="molecule type" value="Genomic_DNA"/>
</dbReference>
<dbReference type="Gramene" id="A01p47260.2_BraZ1">
    <property type="protein sequence ID" value="A01p47260.2_BraZ1.CDS"/>
    <property type="gene ID" value="A01g47260.2_BraZ1"/>
</dbReference>
<protein>
    <submittedName>
        <fullName evidence="2">Uncharacterized protein</fullName>
    </submittedName>
</protein>
<dbReference type="PANTHER" id="PTHR35731">
    <property type="entry name" value="8-AMINO-7-OXONONANOATE SYNTHASE"/>
    <property type="match status" value="1"/>
</dbReference>
<gene>
    <name evidence="2" type="ORF">BRAPAZ1V2_A01P47260.2</name>
</gene>
<reference evidence="2 3" key="1">
    <citation type="submission" date="2021-07" db="EMBL/GenBank/DDBJ databases">
        <authorList>
            <consortium name="Genoscope - CEA"/>
            <person name="William W."/>
        </authorList>
    </citation>
    <scope>NUCLEOTIDE SEQUENCE [LARGE SCALE GENOMIC DNA]</scope>
</reference>
<evidence type="ECO:0000256" key="1">
    <source>
        <dbReference type="SAM" id="MobiDB-lite"/>
    </source>
</evidence>
<dbReference type="PANTHER" id="PTHR35731:SF5">
    <property type="entry name" value="8-AMINO-7-OXONONANOATE SYNTHASE"/>
    <property type="match status" value="1"/>
</dbReference>
<organism evidence="2 3">
    <name type="scientific">Brassica campestris</name>
    <name type="common">Field mustard</name>
    <dbReference type="NCBI Taxonomy" id="3711"/>
    <lineage>
        <taxon>Eukaryota</taxon>
        <taxon>Viridiplantae</taxon>
        <taxon>Streptophyta</taxon>
        <taxon>Embryophyta</taxon>
        <taxon>Tracheophyta</taxon>
        <taxon>Spermatophyta</taxon>
        <taxon>Magnoliopsida</taxon>
        <taxon>eudicotyledons</taxon>
        <taxon>Gunneridae</taxon>
        <taxon>Pentapetalae</taxon>
        <taxon>rosids</taxon>
        <taxon>malvids</taxon>
        <taxon>Brassicales</taxon>
        <taxon>Brassicaceae</taxon>
        <taxon>Brassiceae</taxon>
        <taxon>Brassica</taxon>
    </lineage>
</organism>
<dbReference type="AlphaFoldDB" id="A0A8D9LY93"/>
<accession>A0A8D9LY93</accession>
<dbReference type="Proteomes" id="UP000694005">
    <property type="component" value="Chromosome A01"/>
</dbReference>
<evidence type="ECO:0000313" key="2">
    <source>
        <dbReference type="EMBL" id="CAG7890650.1"/>
    </source>
</evidence>
<proteinExistence type="predicted"/>